<keyword evidence="3" id="KW-1185">Reference proteome</keyword>
<dbReference type="AlphaFoldDB" id="A0AAD3NNZ0"/>
<evidence type="ECO:0000256" key="1">
    <source>
        <dbReference type="SAM" id="MobiDB-lite"/>
    </source>
</evidence>
<comment type="caution">
    <text evidence="2">The sequence shown here is derived from an EMBL/GenBank/DDBJ whole genome shotgun (WGS) entry which is preliminary data.</text>
</comment>
<name>A0AAD3NNZ0_CRYJA</name>
<evidence type="ECO:0000313" key="2">
    <source>
        <dbReference type="EMBL" id="GLJ57066.1"/>
    </source>
</evidence>
<accession>A0AAD3NNZ0</accession>
<reference evidence="2" key="1">
    <citation type="submission" date="2022-12" db="EMBL/GenBank/DDBJ databases">
        <title>Chromosome-Level Genome Assembly of Japanese Cedar (Cryptomeriajaponica D. Don).</title>
        <authorList>
            <person name="Fujino T."/>
            <person name="Yamaguchi K."/>
            <person name="Yokoyama T."/>
            <person name="Hamanaka T."/>
            <person name="Harazono Y."/>
            <person name="Kamada H."/>
            <person name="Kobayashi W."/>
            <person name="Ujino-Ihara T."/>
            <person name="Uchiyama K."/>
            <person name="Matsumoto A."/>
            <person name="Izuno A."/>
            <person name="Tsumura Y."/>
            <person name="Toyoda A."/>
            <person name="Shigenobu S."/>
            <person name="Moriguchi Y."/>
            <person name="Ueno S."/>
            <person name="Kasahara M."/>
        </authorList>
    </citation>
    <scope>NUCLEOTIDE SEQUENCE</scope>
</reference>
<proteinExistence type="predicted"/>
<dbReference type="EMBL" id="BSEH01000076">
    <property type="protein sequence ID" value="GLJ57066.1"/>
    <property type="molecule type" value="Genomic_DNA"/>
</dbReference>
<sequence>MQVIESNIGPRVGLHAYVRSSDPNSAFLRMAGHQYQLGHRTQTPPFCVWHAFKSVIGPKFRLPVHGGPSTSTRSSDPNSAFLRMARHQLGHRTQIPPSCAWQVIGHKFRPRQYAYVSNRSSDPTSDFIHTVGSLRTSTPTSELDCNDGTSALVRTLRRTVPTFAFLHMAGHRTQIPTSRVCLHIESVIGPNFRLHPYRRVFEVGAVRSTRGVDPTKHTPPLYKLFVRFPHLCSLHLRSRHRPQLPNSPPTTEPAPWCAPCNAQCQHSPSCTWQVIGPKFRPREYAYISNRSSDPTSDFIHTVGSLRLARCAQPGESTQRSIHLPYISYLSDSHTCVACTSDQDIDPNFRTRLKRPHQRLGVHLATHSVNIRLPAHGRSSDPNSDLMSIPTNRIGHRTQLPTSSIP</sequence>
<organism evidence="2 3">
    <name type="scientific">Cryptomeria japonica</name>
    <name type="common">Japanese cedar</name>
    <name type="synonym">Cupressus japonica</name>
    <dbReference type="NCBI Taxonomy" id="3369"/>
    <lineage>
        <taxon>Eukaryota</taxon>
        <taxon>Viridiplantae</taxon>
        <taxon>Streptophyta</taxon>
        <taxon>Embryophyta</taxon>
        <taxon>Tracheophyta</taxon>
        <taxon>Spermatophyta</taxon>
        <taxon>Pinopsida</taxon>
        <taxon>Pinidae</taxon>
        <taxon>Conifers II</taxon>
        <taxon>Cupressales</taxon>
        <taxon>Cupressaceae</taxon>
        <taxon>Cryptomeria</taxon>
    </lineage>
</organism>
<dbReference type="Proteomes" id="UP001234787">
    <property type="component" value="Unassembled WGS sequence"/>
</dbReference>
<feature type="compositionally biased region" description="Polar residues" evidence="1">
    <location>
        <begin position="379"/>
        <end position="390"/>
    </location>
</feature>
<gene>
    <name evidence="2" type="ORF">SUGI_1292260</name>
</gene>
<evidence type="ECO:0000313" key="3">
    <source>
        <dbReference type="Proteomes" id="UP001234787"/>
    </source>
</evidence>
<feature type="region of interest" description="Disordered" evidence="1">
    <location>
        <begin position="372"/>
        <end position="405"/>
    </location>
</feature>
<protein>
    <submittedName>
        <fullName evidence="2">Uncharacterized protein</fullName>
    </submittedName>
</protein>